<sequence>MAESATTYCLYPSKPCFNPRAVKVGGKPHKLCEEHRRKANENQQRCLYRKRLRELEAMQERMDEEFDNAQRLIDETMIAVGALGDDDDLTEEDLAILVALLDE</sequence>
<proteinExistence type="predicted"/>
<gene>
    <name evidence="1" type="ORF">Poli38472_001864</name>
</gene>
<comment type="caution">
    <text evidence="1">The sequence shown here is derived from an EMBL/GenBank/DDBJ whole genome shotgun (WGS) entry which is preliminary data.</text>
</comment>
<dbReference type="EMBL" id="SPLM01000001">
    <property type="protein sequence ID" value="TMW69708.1"/>
    <property type="molecule type" value="Genomic_DNA"/>
</dbReference>
<keyword evidence="2" id="KW-1185">Reference proteome</keyword>
<name>A0A8K1CVI0_PYTOL</name>
<reference evidence="1" key="1">
    <citation type="submission" date="2019-03" db="EMBL/GenBank/DDBJ databases">
        <title>Long read genome sequence of the mycoparasitic Pythium oligandrum ATCC 38472 isolated from sugarbeet rhizosphere.</title>
        <authorList>
            <person name="Gaulin E."/>
        </authorList>
    </citation>
    <scope>NUCLEOTIDE SEQUENCE</scope>
    <source>
        <strain evidence="1">ATCC 38472_TT</strain>
    </source>
</reference>
<organism evidence="1 2">
    <name type="scientific">Pythium oligandrum</name>
    <name type="common">Mycoparasitic fungus</name>
    <dbReference type="NCBI Taxonomy" id="41045"/>
    <lineage>
        <taxon>Eukaryota</taxon>
        <taxon>Sar</taxon>
        <taxon>Stramenopiles</taxon>
        <taxon>Oomycota</taxon>
        <taxon>Peronosporomycetes</taxon>
        <taxon>Pythiales</taxon>
        <taxon>Pythiaceae</taxon>
        <taxon>Pythium</taxon>
    </lineage>
</organism>
<dbReference type="AlphaFoldDB" id="A0A8K1CVI0"/>
<evidence type="ECO:0000313" key="1">
    <source>
        <dbReference type="EMBL" id="TMW69708.1"/>
    </source>
</evidence>
<accession>A0A8K1CVI0</accession>
<evidence type="ECO:0000313" key="2">
    <source>
        <dbReference type="Proteomes" id="UP000794436"/>
    </source>
</evidence>
<dbReference type="OrthoDB" id="69430at2759"/>
<protein>
    <submittedName>
        <fullName evidence="1">Uncharacterized protein</fullName>
    </submittedName>
</protein>
<dbReference type="Proteomes" id="UP000794436">
    <property type="component" value="Unassembled WGS sequence"/>
</dbReference>